<keyword evidence="2" id="KW-1185">Reference proteome</keyword>
<reference evidence="1 2" key="1">
    <citation type="submission" date="2010-01" db="EMBL/GenBank/DDBJ databases">
        <authorList>
            <person name="Muzny D."/>
            <person name="Qin X."/>
            <person name="Deng J."/>
            <person name="Jiang H."/>
            <person name="Liu Y."/>
            <person name="Qu J."/>
            <person name="Song X.-Z."/>
            <person name="Zhang L."/>
            <person name="Thornton R."/>
            <person name="Coyle M."/>
            <person name="Francisco L."/>
            <person name="Jackson L."/>
            <person name="Javaid M."/>
            <person name="Korchina V."/>
            <person name="Kovar C."/>
            <person name="Mata R."/>
            <person name="Mathew T."/>
            <person name="Ngo R."/>
            <person name="Nguyen L."/>
            <person name="Nguyen N."/>
            <person name="Okwuonu G."/>
            <person name="Ongeri F."/>
            <person name="Pham C."/>
            <person name="Simmons D."/>
            <person name="Wilczek-Boney K."/>
            <person name="Hale W."/>
            <person name="Jakkamsetti A."/>
            <person name="Pham P."/>
            <person name="Ruth R."/>
            <person name="San Lucas F."/>
            <person name="Warren J."/>
            <person name="Zhang J."/>
            <person name="Zhao Z."/>
            <person name="Zhou C."/>
            <person name="Zhu D."/>
            <person name="Lee S."/>
            <person name="Bess C."/>
            <person name="Blankenburg K."/>
            <person name="Forbes L."/>
            <person name="Fu Q."/>
            <person name="Gubbala S."/>
            <person name="Hirani K."/>
            <person name="Jayaseelan J.C."/>
            <person name="Lara F."/>
            <person name="Munidasa M."/>
            <person name="Palculict T."/>
            <person name="Patil S."/>
            <person name="Pu L.-L."/>
            <person name="Saada N."/>
            <person name="Tang L."/>
            <person name="Weissenberger G."/>
            <person name="Zhu Y."/>
            <person name="Hemphill L."/>
            <person name="Shang Y."/>
            <person name="Youmans B."/>
            <person name="Ayvaz T."/>
            <person name="Ross M."/>
            <person name="Santibanez J."/>
            <person name="Aqrawi P."/>
            <person name="Gross S."/>
            <person name="Joshi V."/>
            <person name="Fowler G."/>
            <person name="Nazareth L."/>
            <person name="Reid J."/>
            <person name="Worley K."/>
            <person name="Petrosino J."/>
            <person name="Highlander S."/>
            <person name="Gibbs R."/>
        </authorList>
    </citation>
    <scope>NUCLEOTIDE SEQUENCE [LARGE SCALE GENOMIC DNA]</scope>
    <source>
        <strain evidence="1 2">DSM 4582</strain>
    </source>
</reference>
<accession>D4E8X5</accession>
<evidence type="ECO:0000313" key="1">
    <source>
        <dbReference type="EMBL" id="EFE93741.1"/>
    </source>
</evidence>
<evidence type="ECO:0000313" key="2">
    <source>
        <dbReference type="Proteomes" id="UP000005723"/>
    </source>
</evidence>
<organism evidence="1 2">
    <name type="scientific">Serratia odorifera DSM 4582</name>
    <dbReference type="NCBI Taxonomy" id="667129"/>
    <lineage>
        <taxon>Bacteria</taxon>
        <taxon>Pseudomonadati</taxon>
        <taxon>Pseudomonadota</taxon>
        <taxon>Gammaproteobacteria</taxon>
        <taxon>Enterobacterales</taxon>
        <taxon>Yersiniaceae</taxon>
        <taxon>Serratia</taxon>
    </lineage>
</organism>
<sequence length="45" mass="5361">MHFVDEKHRVAKRAENIRILPIKYAPLIYLTIKNSQLKFNPRIGK</sequence>
<proteinExistence type="predicted"/>
<dbReference type="Proteomes" id="UP000005723">
    <property type="component" value="Unassembled WGS sequence"/>
</dbReference>
<dbReference type="STRING" id="667129.HMPREF0758_4625"/>
<protein>
    <submittedName>
        <fullName evidence="1">Uncharacterized protein</fullName>
    </submittedName>
</protein>
<comment type="caution">
    <text evidence="1">The sequence shown here is derived from an EMBL/GenBank/DDBJ whole genome shotgun (WGS) entry which is preliminary data.</text>
</comment>
<dbReference type="AlphaFoldDB" id="D4E8X5"/>
<name>D4E8X5_SEROD</name>
<dbReference type="HOGENOM" id="CLU_3205199_0_0_6"/>
<dbReference type="EMBL" id="ADBY01000058">
    <property type="protein sequence ID" value="EFE93741.1"/>
    <property type="molecule type" value="Genomic_DNA"/>
</dbReference>
<gene>
    <name evidence="1" type="ORF">HMPREF0758_4625</name>
</gene>